<dbReference type="PIRSF" id="PIRSF021424">
    <property type="entry name" value="RTP"/>
    <property type="match status" value="1"/>
</dbReference>
<dbReference type="GO" id="GO:0006274">
    <property type="term" value="P:DNA replication termination"/>
    <property type="evidence" value="ECO:0007669"/>
    <property type="project" value="InterPro"/>
</dbReference>
<dbReference type="InterPro" id="IPR036388">
    <property type="entry name" value="WH-like_DNA-bd_sf"/>
</dbReference>
<dbReference type="Gene3D" id="1.10.10.10">
    <property type="entry name" value="Winged helix-like DNA-binding domain superfamily/Winged helix DNA-binding domain"/>
    <property type="match status" value="1"/>
</dbReference>
<evidence type="ECO:0000313" key="3">
    <source>
        <dbReference type="Proteomes" id="UP000030588"/>
    </source>
</evidence>
<dbReference type="Pfam" id="PF02334">
    <property type="entry name" value="RTP"/>
    <property type="match status" value="1"/>
</dbReference>
<reference evidence="2 3" key="1">
    <citation type="submission" date="2014-10" db="EMBL/GenBank/DDBJ databases">
        <title>Draft genome of phytase producing Bacillus ginsengihumi strain M2.11.</title>
        <authorList>
            <person name="Toymentseva A."/>
            <person name="Boulygina E.A."/>
            <person name="Kazakov S.V."/>
            <person name="Kayumov I."/>
            <person name="Suleimanova A.D."/>
            <person name="Mardanova A.M."/>
            <person name="Maria S.N."/>
            <person name="Sergey M.Y."/>
            <person name="Sharipova M.R."/>
        </authorList>
    </citation>
    <scope>NUCLEOTIDE SEQUENCE [LARGE SCALE GENOMIC DNA]</scope>
    <source>
        <strain evidence="2 3">M2.11</strain>
    </source>
</reference>
<dbReference type="Proteomes" id="UP000030588">
    <property type="component" value="Unassembled WGS sequence"/>
</dbReference>
<dbReference type="InterPro" id="IPR036390">
    <property type="entry name" value="WH_DNA-bd_sf"/>
</dbReference>
<dbReference type="SUPFAM" id="SSF46785">
    <property type="entry name" value="Winged helix' DNA-binding domain"/>
    <property type="match status" value="1"/>
</dbReference>
<keyword evidence="1" id="KW-0238">DNA-binding</keyword>
<comment type="caution">
    <text evidence="2">The sequence shown here is derived from an EMBL/GenBank/DDBJ whole genome shotgun (WGS) entry which is preliminary data.</text>
</comment>
<sequence length="123" mass="14480">MDTNKRESTGFLIKQRAFLKLYIITNIENGRWYGLKLLDELKKEFKPLGFEPQHSEVYRALHELEDEEEILTKGKVKVAGAKRKEVVVYKIKDHEKAQAYKKLVKTDLDRCVKLLQKALKDNF</sequence>
<protein>
    <recommendedName>
        <fullName evidence="1">Replication termination protein</fullName>
    </recommendedName>
    <alternativeName>
        <fullName evidence="1">Replication terminator protein</fullName>
    </alternativeName>
</protein>
<organism evidence="2 3">
    <name type="scientific">Heyndrickxia ginsengihumi</name>
    <dbReference type="NCBI Taxonomy" id="363870"/>
    <lineage>
        <taxon>Bacteria</taxon>
        <taxon>Bacillati</taxon>
        <taxon>Bacillota</taxon>
        <taxon>Bacilli</taxon>
        <taxon>Bacillales</taxon>
        <taxon>Bacillaceae</taxon>
        <taxon>Heyndrickxia</taxon>
    </lineage>
</organism>
<evidence type="ECO:0000313" key="2">
    <source>
        <dbReference type="EMBL" id="KHD86099.1"/>
    </source>
</evidence>
<name>A0A0A6VHJ6_9BACI</name>
<proteinExistence type="predicted"/>
<accession>A0A0A6VHJ6</accession>
<dbReference type="AlphaFoldDB" id="A0A0A6VHJ6"/>
<dbReference type="RefSeq" id="WP_025730768.1">
    <property type="nucleotide sequence ID" value="NZ_JAAIWK010000031.1"/>
</dbReference>
<dbReference type="STRING" id="363870.NG54_04910"/>
<evidence type="ECO:0000256" key="1">
    <source>
        <dbReference type="PIRNR" id="PIRNR021424"/>
    </source>
</evidence>
<comment type="subunit">
    <text evidence="1">Homodimer.</text>
</comment>
<dbReference type="EMBL" id="JRUN01000010">
    <property type="protein sequence ID" value="KHD86099.1"/>
    <property type="molecule type" value="Genomic_DNA"/>
</dbReference>
<dbReference type="InterPro" id="IPR003432">
    <property type="entry name" value="RTP"/>
</dbReference>
<comment type="function">
    <text evidence="1">Plays a role in DNA replication and termination (fork arrest mechanism). Two dimers of rtp bind to the two inverted repeat regions (IRI and IRII) present in the termination site. The binding of each dimer is centered on an 8 bp direct repeat.</text>
</comment>
<dbReference type="GO" id="GO:0003677">
    <property type="term" value="F:DNA binding"/>
    <property type="evidence" value="ECO:0007669"/>
    <property type="project" value="UniProtKB-KW"/>
</dbReference>
<gene>
    <name evidence="2" type="ORF">NG54_04910</name>
</gene>